<dbReference type="Gene3D" id="2.10.90.10">
    <property type="entry name" value="Cystine-knot cytokines"/>
    <property type="match status" value="1"/>
</dbReference>
<dbReference type="OrthoDB" id="6679387at2759"/>
<dbReference type="EMBL" id="OV121132">
    <property type="protein sequence ID" value="CAH0546352.1"/>
    <property type="molecule type" value="Genomic_DNA"/>
</dbReference>
<reference evidence="2" key="1">
    <citation type="submission" date="2021-12" db="EMBL/GenBank/DDBJ databases">
        <authorList>
            <person name="King R."/>
        </authorList>
    </citation>
    <scope>NUCLEOTIDE SEQUENCE</scope>
</reference>
<gene>
    <name evidence="2" type="ORF">MELIAE_LOCUS537</name>
</gene>
<accession>A0A9P0FAU2</accession>
<dbReference type="SUPFAM" id="SSF57501">
    <property type="entry name" value="Cystine-knot cytokines"/>
    <property type="match status" value="1"/>
</dbReference>
<keyword evidence="3" id="KW-1185">Reference proteome</keyword>
<evidence type="ECO:0000256" key="1">
    <source>
        <dbReference type="SAM" id="SignalP"/>
    </source>
</evidence>
<dbReference type="InterPro" id="IPR029034">
    <property type="entry name" value="Cystine-knot_cytokine"/>
</dbReference>
<keyword evidence="1" id="KW-0732">Signal</keyword>
<dbReference type="AlphaFoldDB" id="A0A9P0FAU2"/>
<dbReference type="PANTHER" id="PTHR21719:SF1">
    <property type="entry name" value="FI06402P-RELATED"/>
    <property type="match status" value="1"/>
</dbReference>
<dbReference type="GO" id="GO:0035099">
    <property type="term" value="P:hemocyte migration"/>
    <property type="evidence" value="ECO:0007669"/>
    <property type="project" value="TreeGrafter"/>
</dbReference>
<feature type="chain" id="PRO_5040374531" evidence="1">
    <location>
        <begin position="21"/>
        <end position="121"/>
    </location>
</feature>
<dbReference type="PANTHER" id="PTHR21719">
    <property type="entry name" value="FI06402P-RELATED"/>
    <property type="match status" value="1"/>
</dbReference>
<protein>
    <submittedName>
        <fullName evidence="2">Uncharacterized protein</fullName>
    </submittedName>
</protein>
<sequence length="121" mass="13374">MNTACLVLFASAILCSSCLCRPLKEGSYDGYKKHFERVRQFKCGTPQPRLVNSQSILNETNVQVLPKFTVLHQCECTGVCDLPGYSCRATDEDPVTLHFKVGNKFLIVQALNAKACGCNKV</sequence>
<name>A0A9P0FAU2_BRAAE</name>
<evidence type="ECO:0000313" key="2">
    <source>
        <dbReference type="EMBL" id="CAH0546352.1"/>
    </source>
</evidence>
<proteinExistence type="predicted"/>
<dbReference type="Proteomes" id="UP001154078">
    <property type="component" value="Chromosome 1"/>
</dbReference>
<organism evidence="2 3">
    <name type="scientific">Brassicogethes aeneus</name>
    <name type="common">Rape pollen beetle</name>
    <name type="synonym">Meligethes aeneus</name>
    <dbReference type="NCBI Taxonomy" id="1431903"/>
    <lineage>
        <taxon>Eukaryota</taxon>
        <taxon>Metazoa</taxon>
        <taxon>Ecdysozoa</taxon>
        <taxon>Arthropoda</taxon>
        <taxon>Hexapoda</taxon>
        <taxon>Insecta</taxon>
        <taxon>Pterygota</taxon>
        <taxon>Neoptera</taxon>
        <taxon>Endopterygota</taxon>
        <taxon>Coleoptera</taxon>
        <taxon>Polyphaga</taxon>
        <taxon>Cucujiformia</taxon>
        <taxon>Nitidulidae</taxon>
        <taxon>Meligethinae</taxon>
        <taxon>Brassicogethes</taxon>
    </lineage>
</organism>
<feature type="signal peptide" evidence="1">
    <location>
        <begin position="1"/>
        <end position="20"/>
    </location>
</feature>
<evidence type="ECO:0000313" key="3">
    <source>
        <dbReference type="Proteomes" id="UP001154078"/>
    </source>
</evidence>